<keyword evidence="3 7" id="KW-0812">Transmembrane</keyword>
<evidence type="ECO:0000313" key="10">
    <source>
        <dbReference type="Proteomes" id="UP001232536"/>
    </source>
</evidence>
<evidence type="ECO:0000256" key="4">
    <source>
        <dbReference type="ARBA" id="ARBA00022989"/>
    </source>
</evidence>
<proteinExistence type="predicted"/>
<keyword evidence="4 7" id="KW-1133">Transmembrane helix</keyword>
<evidence type="ECO:0000313" key="9">
    <source>
        <dbReference type="EMBL" id="MDO8107993.1"/>
    </source>
</evidence>
<dbReference type="EMBL" id="JAUQYP010000001">
    <property type="protein sequence ID" value="MDO8107993.1"/>
    <property type="molecule type" value="Genomic_DNA"/>
</dbReference>
<accession>A0ABT9DCS3</accession>
<evidence type="ECO:0000256" key="5">
    <source>
        <dbReference type="ARBA" id="ARBA00023136"/>
    </source>
</evidence>
<evidence type="ECO:0000256" key="3">
    <source>
        <dbReference type="ARBA" id="ARBA00022692"/>
    </source>
</evidence>
<reference evidence="9 10" key="1">
    <citation type="submission" date="2023-07" db="EMBL/GenBank/DDBJ databases">
        <title>Description of novel actinomycetes strains, isolated from tidal flat sediment.</title>
        <authorList>
            <person name="Lu C."/>
        </authorList>
    </citation>
    <scope>NUCLEOTIDE SEQUENCE [LARGE SCALE GENOMIC DNA]</scope>
    <source>
        <strain evidence="9 10">SYSU T00b441</strain>
    </source>
</reference>
<evidence type="ECO:0000256" key="2">
    <source>
        <dbReference type="ARBA" id="ARBA00022475"/>
    </source>
</evidence>
<feature type="transmembrane region" description="Helical" evidence="7">
    <location>
        <begin position="76"/>
        <end position="98"/>
    </location>
</feature>
<feature type="domain" description="RDD" evidence="8">
    <location>
        <begin position="38"/>
        <end position="108"/>
    </location>
</feature>
<dbReference type="PANTHER" id="PTHR36115:SF6">
    <property type="entry name" value="PROLINE-RICH ANTIGEN HOMOLOG"/>
    <property type="match status" value="1"/>
</dbReference>
<dbReference type="Pfam" id="PF06271">
    <property type="entry name" value="RDD"/>
    <property type="match status" value="1"/>
</dbReference>
<evidence type="ECO:0000256" key="7">
    <source>
        <dbReference type="SAM" id="Phobius"/>
    </source>
</evidence>
<comment type="subcellular location">
    <subcellularLocation>
        <location evidence="1">Cell membrane</location>
        <topology evidence="1">Multi-pass membrane protein</topology>
    </subcellularLocation>
</comment>
<name>A0ABT9DCS3_9CELL</name>
<evidence type="ECO:0000256" key="6">
    <source>
        <dbReference type="SAM" id="MobiDB-lite"/>
    </source>
</evidence>
<feature type="transmembrane region" description="Helical" evidence="7">
    <location>
        <begin position="44"/>
        <end position="64"/>
    </location>
</feature>
<protein>
    <submittedName>
        <fullName evidence="9">RDD family protein</fullName>
    </submittedName>
</protein>
<keyword evidence="5 7" id="KW-0472">Membrane</keyword>
<evidence type="ECO:0000256" key="1">
    <source>
        <dbReference type="ARBA" id="ARBA00004651"/>
    </source>
</evidence>
<feature type="region of interest" description="Disordered" evidence="6">
    <location>
        <begin position="1"/>
        <end position="29"/>
    </location>
</feature>
<comment type="caution">
    <text evidence="9">The sequence shown here is derived from an EMBL/GenBank/DDBJ whole genome shotgun (WGS) entry which is preliminary data.</text>
</comment>
<keyword evidence="10" id="KW-1185">Reference proteome</keyword>
<organism evidence="9 10">
    <name type="scientific">Actinotalea lenta</name>
    <dbReference type="NCBI Taxonomy" id="3064654"/>
    <lineage>
        <taxon>Bacteria</taxon>
        <taxon>Bacillati</taxon>
        <taxon>Actinomycetota</taxon>
        <taxon>Actinomycetes</taxon>
        <taxon>Micrococcales</taxon>
        <taxon>Cellulomonadaceae</taxon>
        <taxon>Actinotalea</taxon>
    </lineage>
</organism>
<dbReference type="Proteomes" id="UP001232536">
    <property type="component" value="Unassembled WGS sequence"/>
</dbReference>
<dbReference type="PANTHER" id="PTHR36115">
    <property type="entry name" value="PROLINE-RICH ANTIGEN HOMOLOG-RELATED"/>
    <property type="match status" value="1"/>
</dbReference>
<sequence length="163" mass="17166">MAPRRGDFGSWLEGTPGAGEPRRGSALGLPEVGPGAKARLGRRLLALLIDWLLSMAVASLFWRVPGGVGLFGAQPWATLAVFAASTAVFVSLFGYTVGHRLLGLRVARVVRRDERLEPVPGPPGLLAGAVRTGLLCLVVPAVIWDAAGRGMHDVVASTVLVRR</sequence>
<gene>
    <name evidence="9" type="ORF">Q6348_12380</name>
</gene>
<dbReference type="InterPro" id="IPR010432">
    <property type="entry name" value="RDD"/>
</dbReference>
<evidence type="ECO:0000259" key="8">
    <source>
        <dbReference type="Pfam" id="PF06271"/>
    </source>
</evidence>
<dbReference type="RefSeq" id="WP_304601584.1">
    <property type="nucleotide sequence ID" value="NZ_JAUQYP010000001.1"/>
</dbReference>
<dbReference type="InterPro" id="IPR051791">
    <property type="entry name" value="Pra-immunoreactive"/>
</dbReference>
<keyword evidence="2" id="KW-1003">Cell membrane</keyword>